<evidence type="ECO:0000313" key="3">
    <source>
        <dbReference type="Proteomes" id="UP000191931"/>
    </source>
</evidence>
<name>A0A1W1HL71_9BACT</name>
<dbReference type="Gene3D" id="1.25.40.10">
    <property type="entry name" value="Tetratricopeptide repeat domain"/>
    <property type="match status" value="1"/>
</dbReference>
<dbReference type="EMBL" id="FWEV01000344">
    <property type="protein sequence ID" value="SLM33224.1"/>
    <property type="molecule type" value="Genomic_DNA"/>
</dbReference>
<accession>A0A1W1HL71</accession>
<dbReference type="Proteomes" id="UP000191931">
    <property type="component" value="Unassembled WGS sequence"/>
</dbReference>
<evidence type="ECO:0008006" key="4">
    <source>
        <dbReference type="Google" id="ProtNLM"/>
    </source>
</evidence>
<feature type="transmembrane region" description="Helical" evidence="1">
    <location>
        <begin position="24"/>
        <end position="45"/>
    </location>
</feature>
<evidence type="ECO:0000313" key="2">
    <source>
        <dbReference type="EMBL" id="SLM33224.1"/>
    </source>
</evidence>
<gene>
    <name evidence="2" type="ORF">MTBBW1_970004</name>
</gene>
<keyword evidence="3" id="KW-1185">Reference proteome</keyword>
<reference evidence="2 3" key="1">
    <citation type="submission" date="2017-03" db="EMBL/GenBank/DDBJ databases">
        <authorList>
            <person name="Afonso C.L."/>
            <person name="Miller P.J."/>
            <person name="Scott M.A."/>
            <person name="Spackman E."/>
            <person name="Goraichik I."/>
            <person name="Dimitrov K.M."/>
            <person name="Suarez D.L."/>
            <person name="Swayne D.E."/>
        </authorList>
    </citation>
    <scope>NUCLEOTIDE SEQUENCE [LARGE SCALE GENOMIC DNA]</scope>
    <source>
        <strain evidence="2">PRJEB14757</strain>
    </source>
</reference>
<dbReference type="AlphaFoldDB" id="A0A1W1HL71"/>
<evidence type="ECO:0000256" key="1">
    <source>
        <dbReference type="SAM" id="Phobius"/>
    </source>
</evidence>
<proteinExistence type="predicted"/>
<sequence>MTSGGMMKRINLTTTALNYRLKNLWIPCPFNSIFILFLSFSLFLFDPIIEVLHSSSPATGEETLTINSDMQFNYAMELFASGDFTSSVVELSRFIHFFPDNIRVKEARLQKGFALYKLKRFPEALNEFKALATEFYSPRTISLDEKLSSTASDEGMTSGTPDNIIIPGNSGDPIQIEALFMTSATFLAIKRDVSAEVMLHNLLLLYSAEEKADIIKIKDHALYSLAWIYFGRAEQQHASMDEKKGFLLKGLRYLDKISISNRARYQVSEIVKDIQETIEKMKINGKKPILSGILSIIPGGGFSYCNRYHDALAAMMVNAALIFASVRAFEDENAALGGILGVIEFGFYGGNIYGGISSAHKHNQQLVELSMNELHKKFRHRSFINLHLK</sequence>
<keyword evidence="1" id="KW-0812">Transmembrane</keyword>
<protein>
    <recommendedName>
        <fullName evidence="4">Tetratricopeptide repeat protein</fullName>
    </recommendedName>
</protein>
<keyword evidence="1" id="KW-0472">Membrane</keyword>
<keyword evidence="1" id="KW-1133">Transmembrane helix</keyword>
<dbReference type="STRING" id="1246637.MTBBW1_970004"/>
<dbReference type="InterPro" id="IPR011990">
    <property type="entry name" value="TPR-like_helical_dom_sf"/>
</dbReference>
<organism evidence="2 3">
    <name type="scientific">Desulfamplus magnetovallimortis</name>
    <dbReference type="NCBI Taxonomy" id="1246637"/>
    <lineage>
        <taxon>Bacteria</taxon>
        <taxon>Pseudomonadati</taxon>
        <taxon>Thermodesulfobacteriota</taxon>
        <taxon>Desulfobacteria</taxon>
        <taxon>Desulfobacterales</taxon>
        <taxon>Desulfobacteraceae</taxon>
        <taxon>Desulfamplus</taxon>
    </lineage>
</organism>
<dbReference type="SUPFAM" id="SSF48452">
    <property type="entry name" value="TPR-like"/>
    <property type="match status" value="1"/>
</dbReference>